<evidence type="ECO:0000256" key="2">
    <source>
        <dbReference type="ARBA" id="ARBA00022803"/>
    </source>
</evidence>
<proteinExistence type="predicted"/>
<keyword evidence="1" id="KW-0677">Repeat</keyword>
<accession>G9EP66</accession>
<protein>
    <submittedName>
        <fullName evidence="3">Uncharacterized protein</fullName>
    </submittedName>
</protein>
<reference evidence="3 4" key="1">
    <citation type="journal article" date="2011" name="BMC Genomics">
        <title>Insight into cross-talk between intra-amoebal pathogens.</title>
        <authorList>
            <person name="Gimenez G."/>
            <person name="Bertelli C."/>
            <person name="Moliner C."/>
            <person name="Robert C."/>
            <person name="Raoult D."/>
            <person name="Fournier P.E."/>
            <person name="Greub G."/>
        </authorList>
    </citation>
    <scope>NUCLEOTIDE SEQUENCE [LARGE SCALE GENOMIC DNA]</scope>
    <source>
        <strain evidence="3 4">LLAP12</strain>
    </source>
</reference>
<organism evidence="3 4">
    <name type="scientific">Legionella drancourtii LLAP12</name>
    <dbReference type="NCBI Taxonomy" id="658187"/>
    <lineage>
        <taxon>Bacteria</taxon>
        <taxon>Pseudomonadati</taxon>
        <taxon>Pseudomonadota</taxon>
        <taxon>Gammaproteobacteria</taxon>
        <taxon>Legionellales</taxon>
        <taxon>Legionellaceae</taxon>
        <taxon>Legionella</taxon>
    </lineage>
</organism>
<dbReference type="STRING" id="658187.LDG_7048"/>
<dbReference type="InterPro" id="IPR011990">
    <property type="entry name" value="TPR-like_helical_dom_sf"/>
</dbReference>
<evidence type="ECO:0000313" key="4">
    <source>
        <dbReference type="Proteomes" id="UP000002770"/>
    </source>
</evidence>
<evidence type="ECO:0000256" key="1">
    <source>
        <dbReference type="ARBA" id="ARBA00022737"/>
    </source>
</evidence>
<dbReference type="eggNOG" id="COG0457">
    <property type="taxonomic scope" value="Bacteria"/>
</dbReference>
<dbReference type="HOGENOM" id="CLU_000288_125_11_6"/>
<gene>
    <name evidence="3" type="ORF">LDG_7048</name>
</gene>
<dbReference type="PANTHER" id="PTHR45641:SF19">
    <property type="entry name" value="NEPHROCYSTIN-3"/>
    <property type="match status" value="1"/>
</dbReference>
<dbReference type="Gene3D" id="1.25.40.10">
    <property type="entry name" value="Tetratricopeptide repeat domain"/>
    <property type="match status" value="1"/>
</dbReference>
<dbReference type="Proteomes" id="UP000002770">
    <property type="component" value="Unassembled WGS sequence"/>
</dbReference>
<keyword evidence="2" id="KW-0802">TPR repeat</keyword>
<evidence type="ECO:0000313" key="3">
    <source>
        <dbReference type="EMBL" id="EHL30901.1"/>
    </source>
</evidence>
<sequence length="88" mass="10099">MALVYAEQKLYEKAEPLYLRAIQIIEKSKGPEHPSLVTYMNNLANLYLEEGKREPARLFFEKAIVIGVKRLGATHPTVLTVKENLRML</sequence>
<dbReference type="AlphaFoldDB" id="G9EP66"/>
<dbReference type="Pfam" id="PF13424">
    <property type="entry name" value="TPR_12"/>
    <property type="match status" value="1"/>
</dbReference>
<keyword evidence="4" id="KW-1185">Reference proteome</keyword>
<dbReference type="InParanoid" id="G9EP66"/>
<dbReference type="EMBL" id="JH413822">
    <property type="protein sequence ID" value="EHL30901.1"/>
    <property type="molecule type" value="Genomic_DNA"/>
</dbReference>
<dbReference type="SUPFAM" id="SSF48452">
    <property type="entry name" value="TPR-like"/>
    <property type="match status" value="1"/>
</dbReference>
<dbReference type="PANTHER" id="PTHR45641">
    <property type="entry name" value="TETRATRICOPEPTIDE REPEAT PROTEIN (AFU_ORTHOLOGUE AFUA_6G03870)"/>
    <property type="match status" value="1"/>
</dbReference>
<name>G9EP66_9GAMM</name>